<evidence type="ECO:0000256" key="4">
    <source>
        <dbReference type="ARBA" id="ARBA00023194"/>
    </source>
</evidence>
<dbReference type="RefSeq" id="WP_185064164.1">
    <property type="nucleotide sequence ID" value="NZ_BAABJP010000010.1"/>
</dbReference>
<sequence length="332" mass="36241">MTAAEVVEQSLVEVEAGDEIIWWESEGTAVRAALNEHFGAEIPGGELPESPDPAAMRAQLRAAAPRLTAIMDRVSAAFADGAASVLVPSLGVAGADPEDQRTALYTVAAMLGDVMANHPDESVVWDVRNRALEMANRPKASDSDRAAGYHTDAGYLRVPPKYFLLYAAHAATCGGGISLLRDGRTLKRQLLETEEGREAVAVLSRNVPRWIPSKYGDVSYAEPDGFQYTPVIGEKPMWRWTPGRTRPGSKRWGEARPSDELVARDPDYSADKIIAALETVSKVLKNGTDEIRLPVATDGLLVIDNHLALHGRTAFKDQQRCYLRIRFHEAAN</sequence>
<name>A0ABP9Q3P7_9PSEU</name>
<evidence type="ECO:0000259" key="5">
    <source>
        <dbReference type="Pfam" id="PF02668"/>
    </source>
</evidence>
<comment type="cofactor">
    <cofactor evidence="1">
        <name>Fe(2+)</name>
        <dbReference type="ChEBI" id="CHEBI:29033"/>
    </cofactor>
</comment>
<dbReference type="Pfam" id="PF02668">
    <property type="entry name" value="TauD"/>
    <property type="match status" value="1"/>
</dbReference>
<reference evidence="7" key="1">
    <citation type="journal article" date="2019" name="Int. J. Syst. Evol. Microbiol.">
        <title>The Global Catalogue of Microorganisms (GCM) 10K type strain sequencing project: providing services to taxonomists for standard genome sequencing and annotation.</title>
        <authorList>
            <consortium name="The Broad Institute Genomics Platform"/>
            <consortium name="The Broad Institute Genome Sequencing Center for Infectious Disease"/>
            <person name="Wu L."/>
            <person name="Ma J."/>
        </authorList>
    </citation>
    <scope>NUCLEOTIDE SEQUENCE [LARGE SCALE GENOMIC DNA]</scope>
    <source>
        <strain evidence="7">JCM 18303</strain>
    </source>
</reference>
<keyword evidence="4" id="KW-0045">Antibiotic biosynthesis</keyword>
<gene>
    <name evidence="6" type="ORF">GCM10023321_31450</name>
</gene>
<dbReference type="PANTHER" id="PTHR10696">
    <property type="entry name" value="GAMMA-BUTYROBETAINE HYDROXYLASE-RELATED"/>
    <property type="match status" value="1"/>
</dbReference>
<evidence type="ECO:0000256" key="1">
    <source>
        <dbReference type="ARBA" id="ARBA00001954"/>
    </source>
</evidence>
<protein>
    <recommendedName>
        <fullName evidence="5">TauD/TfdA-like domain-containing protein</fullName>
    </recommendedName>
</protein>
<evidence type="ECO:0000313" key="7">
    <source>
        <dbReference type="Proteomes" id="UP001428817"/>
    </source>
</evidence>
<accession>A0ABP9Q3P7</accession>
<evidence type="ECO:0000256" key="2">
    <source>
        <dbReference type="ARBA" id="ARBA00023002"/>
    </source>
</evidence>
<dbReference type="InterPro" id="IPR042098">
    <property type="entry name" value="TauD-like_sf"/>
</dbReference>
<keyword evidence="2" id="KW-0560">Oxidoreductase</keyword>
<dbReference type="EMBL" id="BAABJP010000010">
    <property type="protein sequence ID" value="GAA5156191.1"/>
    <property type="molecule type" value="Genomic_DNA"/>
</dbReference>
<feature type="domain" description="TauD/TfdA-like" evidence="5">
    <location>
        <begin position="61"/>
        <end position="323"/>
    </location>
</feature>
<evidence type="ECO:0000256" key="3">
    <source>
        <dbReference type="ARBA" id="ARBA00023004"/>
    </source>
</evidence>
<comment type="caution">
    <text evidence="6">The sequence shown here is derived from an EMBL/GenBank/DDBJ whole genome shotgun (WGS) entry which is preliminary data.</text>
</comment>
<keyword evidence="7" id="KW-1185">Reference proteome</keyword>
<dbReference type="SUPFAM" id="SSF51197">
    <property type="entry name" value="Clavaminate synthase-like"/>
    <property type="match status" value="1"/>
</dbReference>
<organism evidence="6 7">
    <name type="scientific">Pseudonocardia eucalypti</name>
    <dbReference type="NCBI Taxonomy" id="648755"/>
    <lineage>
        <taxon>Bacteria</taxon>
        <taxon>Bacillati</taxon>
        <taxon>Actinomycetota</taxon>
        <taxon>Actinomycetes</taxon>
        <taxon>Pseudonocardiales</taxon>
        <taxon>Pseudonocardiaceae</taxon>
        <taxon>Pseudonocardia</taxon>
    </lineage>
</organism>
<dbReference type="InterPro" id="IPR050411">
    <property type="entry name" value="AlphaKG_dependent_hydroxylases"/>
</dbReference>
<dbReference type="PANTHER" id="PTHR10696:SF56">
    <property type="entry name" value="TAUD_TFDA-LIKE DOMAIN-CONTAINING PROTEIN"/>
    <property type="match status" value="1"/>
</dbReference>
<proteinExistence type="predicted"/>
<dbReference type="Gene3D" id="3.60.130.10">
    <property type="entry name" value="Clavaminate synthase-like"/>
    <property type="match status" value="1"/>
</dbReference>
<dbReference type="Proteomes" id="UP001428817">
    <property type="component" value="Unassembled WGS sequence"/>
</dbReference>
<evidence type="ECO:0000313" key="6">
    <source>
        <dbReference type="EMBL" id="GAA5156191.1"/>
    </source>
</evidence>
<dbReference type="InterPro" id="IPR003819">
    <property type="entry name" value="TauD/TfdA-like"/>
</dbReference>
<keyword evidence="3" id="KW-0408">Iron</keyword>